<dbReference type="RefSeq" id="WP_175187081.1">
    <property type="nucleotide sequence ID" value="NZ_JABVZQ010000004.1"/>
</dbReference>
<keyword evidence="3" id="KW-0812">Transmembrane</keyword>
<evidence type="ECO:0000259" key="4">
    <source>
        <dbReference type="Pfam" id="PF01478"/>
    </source>
</evidence>
<evidence type="ECO:0000256" key="1">
    <source>
        <dbReference type="ARBA" id="ARBA00005801"/>
    </source>
</evidence>
<comment type="caution">
    <text evidence="5">The sequence shown here is derived from an EMBL/GenBank/DDBJ whole genome shotgun (WGS) entry which is preliminary data.</text>
</comment>
<gene>
    <name evidence="5" type="ORF">INT08_02185</name>
</gene>
<feature type="transmembrane region" description="Helical" evidence="3">
    <location>
        <begin position="114"/>
        <end position="134"/>
    </location>
</feature>
<protein>
    <submittedName>
        <fullName evidence="5">Prepilin peptidase</fullName>
    </submittedName>
</protein>
<dbReference type="PANTHER" id="PTHR30487:SF0">
    <property type="entry name" value="PREPILIN LEADER PEPTIDASE_N-METHYLTRANSFERASE-RELATED"/>
    <property type="match status" value="1"/>
</dbReference>
<keyword evidence="6" id="KW-1185">Reference proteome</keyword>
<reference evidence="5 6" key="1">
    <citation type="journal article" date="2020" name="Microorganisms">
        <title>Simultaneous Genome Sequencing of Prosthecochloris ethylica and Desulfuromonas acetoxidans within a Syntrophic Mixture Reveals Unique Pili and Protein Interactions.</title>
        <authorList>
            <person name="Kyndt J.A."/>
            <person name="Van Beeumen J.J."/>
            <person name="Meyer T.E."/>
        </authorList>
    </citation>
    <scope>NUCLEOTIDE SEQUENCE [LARGE SCALE GENOMIC DNA]</scope>
    <source>
        <strain evidence="5 6">N3</strain>
    </source>
</reference>
<organism evidence="5 6">
    <name type="scientific">Prosthecochloris ethylica</name>
    <dbReference type="NCBI Taxonomy" id="2743976"/>
    <lineage>
        <taxon>Bacteria</taxon>
        <taxon>Pseudomonadati</taxon>
        <taxon>Chlorobiota</taxon>
        <taxon>Chlorobiia</taxon>
        <taxon>Chlorobiales</taxon>
        <taxon>Chlorobiaceae</taxon>
        <taxon>Prosthecochloris</taxon>
    </lineage>
</organism>
<feature type="transmembrane region" description="Helical" evidence="3">
    <location>
        <begin position="12"/>
        <end position="31"/>
    </location>
</feature>
<dbReference type="Pfam" id="PF01478">
    <property type="entry name" value="Peptidase_A24"/>
    <property type="match status" value="1"/>
</dbReference>
<comment type="similarity">
    <text evidence="1 2">Belongs to the peptidase A24 family.</text>
</comment>
<dbReference type="InterPro" id="IPR000045">
    <property type="entry name" value="Prepilin_IV_endopep_pep"/>
</dbReference>
<feature type="transmembrane region" description="Helical" evidence="3">
    <location>
        <begin position="181"/>
        <end position="206"/>
    </location>
</feature>
<evidence type="ECO:0000313" key="6">
    <source>
        <dbReference type="Proteomes" id="UP000619838"/>
    </source>
</evidence>
<keyword evidence="3" id="KW-1133">Transmembrane helix</keyword>
<proteinExistence type="inferred from homology"/>
<evidence type="ECO:0000256" key="3">
    <source>
        <dbReference type="SAM" id="Phobius"/>
    </source>
</evidence>
<dbReference type="PANTHER" id="PTHR30487">
    <property type="entry name" value="TYPE 4 PREPILIN-LIKE PROTEINS LEADER PEPTIDE-PROCESSING ENZYME"/>
    <property type="match status" value="1"/>
</dbReference>
<dbReference type="EMBL" id="JADGII010000002">
    <property type="protein sequence ID" value="MBF0635995.1"/>
    <property type="molecule type" value="Genomic_DNA"/>
</dbReference>
<dbReference type="Proteomes" id="UP000619838">
    <property type="component" value="Unassembled WGS sequence"/>
</dbReference>
<feature type="transmembrane region" description="Helical" evidence="3">
    <location>
        <begin position="140"/>
        <end position="160"/>
    </location>
</feature>
<sequence>MNISNVFHLLSAHWPWGLSGALAGIWLVPLARTIPQYVLHSARAPREEWLGPGGGLEQPVPRARRIWLPAVNAMLWVYIASTTGNPAFWNTLTTAAVSSLLVLLALIDWDTTLLPDWIVLPLGIAGLVGSYAGFTPHNLPAGAASAVVVMGLLGGLSRVFKRIRGESGIGGGDIKLLAGLATWWGVVSILHVVLLASVMTVVWYLLWLRFKGMNRQAEWPFGPAIVIAALAWCL</sequence>
<name>A0ABR9XQA6_9CHLB</name>
<dbReference type="InterPro" id="IPR050882">
    <property type="entry name" value="Prepilin_peptidase/N-MTase"/>
</dbReference>
<dbReference type="InterPro" id="IPR014032">
    <property type="entry name" value="Peptidase_A24A_bac"/>
</dbReference>
<keyword evidence="3" id="KW-0472">Membrane</keyword>
<evidence type="ECO:0000313" key="5">
    <source>
        <dbReference type="EMBL" id="MBF0635995.1"/>
    </source>
</evidence>
<feature type="transmembrane region" description="Helical" evidence="3">
    <location>
        <begin position="87"/>
        <end position="107"/>
    </location>
</feature>
<accession>A0ABR9XQA6</accession>
<dbReference type="PRINTS" id="PR00864">
    <property type="entry name" value="PREPILNPTASE"/>
</dbReference>
<dbReference type="Gene3D" id="1.20.120.1220">
    <property type="match status" value="1"/>
</dbReference>
<feature type="domain" description="Prepilin type IV endopeptidase peptidase" evidence="4">
    <location>
        <begin position="97"/>
        <end position="204"/>
    </location>
</feature>
<evidence type="ECO:0000256" key="2">
    <source>
        <dbReference type="RuleBase" id="RU003793"/>
    </source>
</evidence>